<comment type="catalytic activity">
    <reaction evidence="6 7">
        <text>L-threonylcarbamoyladenylate + adenosine(37) in tRNA = N(6)-L-threonylcarbamoyladenosine(37) in tRNA + AMP + H(+)</text>
        <dbReference type="Rhea" id="RHEA:37059"/>
        <dbReference type="Rhea" id="RHEA-COMP:10162"/>
        <dbReference type="Rhea" id="RHEA-COMP:10163"/>
        <dbReference type="ChEBI" id="CHEBI:15378"/>
        <dbReference type="ChEBI" id="CHEBI:73682"/>
        <dbReference type="ChEBI" id="CHEBI:74411"/>
        <dbReference type="ChEBI" id="CHEBI:74418"/>
        <dbReference type="ChEBI" id="CHEBI:456215"/>
        <dbReference type="EC" id="2.3.1.234"/>
    </reaction>
</comment>
<name>A0A9W7AKD5_9STRA</name>
<feature type="domain" description="Gcp-like" evidence="8">
    <location>
        <begin position="100"/>
        <end position="399"/>
    </location>
</feature>
<sequence length="428" mass="46058">MFVRCPSLRLLLSSPHRSRAATSTLCSSTSRLYTTPSKQERRANIGKAKAVDRGQYPNRYVHNPNTPLSGLPQTSPFTVLGIETSCDDTGVAVVDSTGRILGESLASQASIHENFGGIVPGLAREAHALNIQSTISDALNKAGMDVTEVDAVAVTVGPGLEICLRVGCEAAKTLAITHSKPFVGVHHLEAHILMSRLNSSLEFPFLSLLVSGGHCQLLRCDGIGEYKVVGGTLDDSLGEAYDKVARMLNLPVGGGGGPAVEKLALKGDPTVVKLPVPMQQRKDCDFSFAGLKNAFRMAVGKMKEIRGIEEGGDLEEQDKADLAASFQNVAIKHLSQRIKYAINNTKEDAPSINKLVVVGGVAANKAIRESLKRICDDNEWEFFVPEARLCTDNGVMAAWAGIEKINCRISDVAETQEVFARYPFSKQL</sequence>
<dbReference type="Pfam" id="PF00814">
    <property type="entry name" value="TsaD"/>
    <property type="match status" value="1"/>
</dbReference>
<dbReference type="Proteomes" id="UP001165122">
    <property type="component" value="Unassembled WGS sequence"/>
</dbReference>
<comment type="function">
    <text evidence="7">Required for the formation of a threonylcarbamoyl group on adenosine at position 37 (t(6)A37) in mitochondrial tRNAs that read codons beginning with adenine. Probably involved in the transfer of the threonylcarbamoyl moiety of threonylcarbamoyl-AMP (TC-AMP) to the N6 group of A37. Involved in mitochondrial genome maintenance.</text>
</comment>
<keyword evidence="3 7" id="KW-0819">tRNA processing</keyword>
<comment type="caution">
    <text evidence="9">The sequence shown here is derived from an EMBL/GenBank/DDBJ whole genome shotgun (WGS) entry which is preliminary data.</text>
</comment>
<evidence type="ECO:0000256" key="6">
    <source>
        <dbReference type="ARBA" id="ARBA00048117"/>
    </source>
</evidence>
<dbReference type="EC" id="2.3.1.234" evidence="1"/>
<dbReference type="CDD" id="cd24134">
    <property type="entry name" value="ASKHA_NBD_OSGEPL1_QRI7_euk"/>
    <property type="match status" value="1"/>
</dbReference>
<dbReference type="GO" id="GO:0046872">
    <property type="term" value="F:metal ion binding"/>
    <property type="evidence" value="ECO:0007669"/>
    <property type="project" value="UniProtKB-KW"/>
</dbReference>
<evidence type="ECO:0000256" key="7">
    <source>
        <dbReference type="HAMAP-Rule" id="MF_03179"/>
    </source>
</evidence>
<dbReference type="HAMAP" id="MF_01445">
    <property type="entry name" value="TsaD"/>
    <property type="match status" value="1"/>
</dbReference>
<accession>A0A9W7AKD5</accession>
<dbReference type="InterPro" id="IPR000905">
    <property type="entry name" value="Gcp-like_dom"/>
</dbReference>
<keyword evidence="4 7" id="KW-0479">Metal-binding</keyword>
<keyword evidence="10" id="KW-1185">Reference proteome</keyword>
<keyword evidence="2 7" id="KW-0808">Transferase</keyword>
<dbReference type="GO" id="GO:0005739">
    <property type="term" value="C:mitochondrion"/>
    <property type="evidence" value="ECO:0007669"/>
    <property type="project" value="UniProtKB-SubCell"/>
</dbReference>
<dbReference type="EMBL" id="BRXW01000656">
    <property type="protein sequence ID" value="GMH72551.1"/>
    <property type="molecule type" value="Genomic_DNA"/>
</dbReference>
<dbReference type="PANTHER" id="PTHR11735">
    <property type="entry name" value="TRNA N6-ADENOSINE THREONYLCARBAMOYLTRANSFERASE"/>
    <property type="match status" value="1"/>
</dbReference>
<evidence type="ECO:0000256" key="1">
    <source>
        <dbReference type="ARBA" id="ARBA00012156"/>
    </source>
</evidence>
<evidence type="ECO:0000313" key="10">
    <source>
        <dbReference type="Proteomes" id="UP001165122"/>
    </source>
</evidence>
<dbReference type="NCBIfam" id="TIGR03723">
    <property type="entry name" value="T6A_TsaD_YgjD"/>
    <property type="match status" value="1"/>
</dbReference>
<dbReference type="FunFam" id="3.30.420.40:FF:000012">
    <property type="entry name" value="tRNA N6-adenosine threonylcarbamoyltransferase"/>
    <property type="match status" value="1"/>
</dbReference>
<dbReference type="InterPro" id="IPR043129">
    <property type="entry name" value="ATPase_NBD"/>
</dbReference>
<evidence type="ECO:0000256" key="3">
    <source>
        <dbReference type="ARBA" id="ARBA00022694"/>
    </source>
</evidence>
<gene>
    <name evidence="9" type="ORF">TrLO_g15879</name>
</gene>
<dbReference type="Gene3D" id="3.30.420.40">
    <property type="match status" value="2"/>
</dbReference>
<organism evidence="9 10">
    <name type="scientific">Triparma laevis f. longispina</name>
    <dbReference type="NCBI Taxonomy" id="1714387"/>
    <lineage>
        <taxon>Eukaryota</taxon>
        <taxon>Sar</taxon>
        <taxon>Stramenopiles</taxon>
        <taxon>Ochrophyta</taxon>
        <taxon>Bolidophyceae</taxon>
        <taxon>Parmales</taxon>
        <taxon>Triparmaceae</taxon>
        <taxon>Triparma</taxon>
    </lineage>
</organism>
<dbReference type="AlphaFoldDB" id="A0A9W7AKD5"/>
<comment type="cofactor">
    <cofactor evidence="7">
        <name>a divalent metal cation</name>
        <dbReference type="ChEBI" id="CHEBI:60240"/>
    </cofactor>
    <text evidence="7">Binds 1 divalent metal cation per subunit.</text>
</comment>
<keyword evidence="5 7" id="KW-0012">Acyltransferase</keyword>
<evidence type="ECO:0000256" key="5">
    <source>
        <dbReference type="ARBA" id="ARBA00023315"/>
    </source>
</evidence>
<dbReference type="GO" id="GO:0002949">
    <property type="term" value="P:tRNA threonylcarbamoyladenosine modification"/>
    <property type="evidence" value="ECO:0007669"/>
    <property type="project" value="UniProtKB-UniRule"/>
</dbReference>
<keyword evidence="7" id="KW-0496">Mitochondrion</keyword>
<dbReference type="InterPro" id="IPR017861">
    <property type="entry name" value="KAE1/TsaD"/>
</dbReference>
<dbReference type="GO" id="GO:0061711">
    <property type="term" value="F:tRNA N(6)-L-threonylcarbamoyladenine synthase activity"/>
    <property type="evidence" value="ECO:0007669"/>
    <property type="project" value="UniProtKB-EC"/>
</dbReference>
<dbReference type="OrthoDB" id="10259622at2759"/>
<evidence type="ECO:0000259" key="8">
    <source>
        <dbReference type="Pfam" id="PF00814"/>
    </source>
</evidence>
<dbReference type="PRINTS" id="PR00789">
    <property type="entry name" value="OSIALOPTASE"/>
</dbReference>
<dbReference type="PANTHER" id="PTHR11735:SF6">
    <property type="entry name" value="TRNA N6-ADENOSINE THREONYLCARBAMOYLTRANSFERASE, MITOCHONDRIAL"/>
    <property type="match status" value="1"/>
</dbReference>
<proteinExistence type="inferred from homology"/>
<evidence type="ECO:0000313" key="9">
    <source>
        <dbReference type="EMBL" id="GMH72551.1"/>
    </source>
</evidence>
<protein>
    <recommendedName>
        <fullName evidence="1">N(6)-L-threonylcarbamoyladenine synthase</fullName>
        <ecNumber evidence="1">2.3.1.234</ecNumber>
    </recommendedName>
</protein>
<evidence type="ECO:0000256" key="2">
    <source>
        <dbReference type="ARBA" id="ARBA00022679"/>
    </source>
</evidence>
<reference evidence="10" key="1">
    <citation type="journal article" date="2023" name="Commun. Biol.">
        <title>Genome analysis of Parmales, the sister group of diatoms, reveals the evolutionary specialization of diatoms from phago-mixotrophs to photoautotrophs.</title>
        <authorList>
            <person name="Ban H."/>
            <person name="Sato S."/>
            <person name="Yoshikawa S."/>
            <person name="Yamada K."/>
            <person name="Nakamura Y."/>
            <person name="Ichinomiya M."/>
            <person name="Sato N."/>
            <person name="Blanc-Mathieu R."/>
            <person name="Endo H."/>
            <person name="Kuwata A."/>
            <person name="Ogata H."/>
        </authorList>
    </citation>
    <scope>NUCLEOTIDE SEQUENCE [LARGE SCALE GENOMIC DNA]</scope>
    <source>
        <strain evidence="10">NIES 3700</strain>
    </source>
</reference>
<dbReference type="InterPro" id="IPR022450">
    <property type="entry name" value="TsaD"/>
</dbReference>
<comment type="subcellular location">
    <subcellularLocation>
        <location evidence="7">Mitochondrion</location>
    </subcellularLocation>
</comment>
<comment type="subunit">
    <text evidence="7">Homodimer.</text>
</comment>
<dbReference type="SUPFAM" id="SSF53067">
    <property type="entry name" value="Actin-like ATPase domain"/>
    <property type="match status" value="1"/>
</dbReference>
<dbReference type="NCBIfam" id="TIGR00329">
    <property type="entry name" value="gcp_kae1"/>
    <property type="match status" value="1"/>
</dbReference>
<comment type="similarity">
    <text evidence="7">Belongs to the KAE1 / TsaD family.</text>
</comment>
<evidence type="ECO:0000256" key="4">
    <source>
        <dbReference type="ARBA" id="ARBA00022723"/>
    </source>
</evidence>